<keyword evidence="3" id="KW-1185">Reference proteome</keyword>
<evidence type="ECO:0000313" key="2">
    <source>
        <dbReference type="EMBL" id="MBP1890902.1"/>
    </source>
</evidence>
<gene>
    <name evidence="2" type="ORF">J2Z53_002554</name>
</gene>
<dbReference type="RefSeq" id="WP_209797815.1">
    <property type="nucleotide sequence ID" value="NZ_JAGGJZ010000019.1"/>
</dbReference>
<proteinExistence type="predicted"/>
<name>A0ABS4F3R9_9CLOT</name>
<feature type="coiled-coil region" evidence="1">
    <location>
        <begin position="56"/>
        <end position="83"/>
    </location>
</feature>
<dbReference type="EMBL" id="JAGGJZ010000019">
    <property type="protein sequence ID" value="MBP1890902.1"/>
    <property type="molecule type" value="Genomic_DNA"/>
</dbReference>
<sequence>MATKVIKDEIIRVRVTSDQKEKLKKIAKEKGKSMSEILSVATENEIKNYEEKQKIYEKICERVVATEEKIQSLKNNLEERKLKSKKSFWRK</sequence>
<dbReference type="Proteomes" id="UP000783390">
    <property type="component" value="Unassembled WGS sequence"/>
</dbReference>
<protein>
    <submittedName>
        <fullName evidence="2">DNA-binding protein</fullName>
    </submittedName>
</protein>
<evidence type="ECO:0000313" key="3">
    <source>
        <dbReference type="Proteomes" id="UP000783390"/>
    </source>
</evidence>
<keyword evidence="2" id="KW-0238">DNA-binding</keyword>
<comment type="caution">
    <text evidence="2">The sequence shown here is derived from an EMBL/GenBank/DDBJ whole genome shotgun (WGS) entry which is preliminary data.</text>
</comment>
<dbReference type="GO" id="GO:0003677">
    <property type="term" value="F:DNA binding"/>
    <property type="evidence" value="ECO:0007669"/>
    <property type="project" value="UniProtKB-KW"/>
</dbReference>
<reference evidence="2 3" key="1">
    <citation type="submission" date="2021-03" db="EMBL/GenBank/DDBJ databases">
        <title>Genomic Encyclopedia of Type Strains, Phase IV (KMG-IV): sequencing the most valuable type-strain genomes for metagenomic binning, comparative biology and taxonomic classification.</title>
        <authorList>
            <person name="Goeker M."/>
        </authorList>
    </citation>
    <scope>NUCLEOTIDE SEQUENCE [LARGE SCALE GENOMIC DNA]</scope>
    <source>
        <strain evidence="2 3">DSM 3984</strain>
    </source>
</reference>
<organism evidence="2 3">
    <name type="scientific">Clostridium moniliforme</name>
    <dbReference type="NCBI Taxonomy" id="39489"/>
    <lineage>
        <taxon>Bacteria</taxon>
        <taxon>Bacillati</taxon>
        <taxon>Bacillota</taxon>
        <taxon>Clostridia</taxon>
        <taxon>Eubacteriales</taxon>
        <taxon>Clostridiaceae</taxon>
        <taxon>Clostridium</taxon>
    </lineage>
</organism>
<evidence type="ECO:0000256" key="1">
    <source>
        <dbReference type="SAM" id="Coils"/>
    </source>
</evidence>
<keyword evidence="1" id="KW-0175">Coiled coil</keyword>
<accession>A0ABS4F3R9</accession>